<accession>A0A1G6IJ66</accession>
<organism evidence="1 2">
    <name type="scientific">Bradyrhizobium brasilense</name>
    <dbReference type="NCBI Taxonomy" id="1419277"/>
    <lineage>
        <taxon>Bacteria</taxon>
        <taxon>Pseudomonadati</taxon>
        <taxon>Pseudomonadota</taxon>
        <taxon>Alphaproteobacteria</taxon>
        <taxon>Hyphomicrobiales</taxon>
        <taxon>Nitrobacteraceae</taxon>
        <taxon>Bradyrhizobium</taxon>
    </lineage>
</organism>
<evidence type="ECO:0000313" key="1">
    <source>
        <dbReference type="EMBL" id="SDC06538.1"/>
    </source>
</evidence>
<sequence>MTSKFAALSGTGKPYRSFANLGGEPVVDKDGKRAYIDMLSEDSPTGRKFDKEWRERVLDLAADGKPAPTDYERNIAKAAALTTGWYLVNPETLEHMDEPCTLENAQELYALADSRWLWAPAWVAANNSANFIKRSAKGSTATQSGTPSEASS</sequence>
<dbReference type="Proteomes" id="UP000199245">
    <property type="component" value="Unassembled WGS sequence"/>
</dbReference>
<protein>
    <submittedName>
        <fullName evidence="1">Uncharacterized protein</fullName>
    </submittedName>
</protein>
<gene>
    <name evidence="1" type="ORF">SAMN05216337_1001166</name>
</gene>
<name>A0A1G6IJ66_9BRAD</name>
<dbReference type="RefSeq" id="WP_092077605.1">
    <property type="nucleotide sequence ID" value="NZ_FMZW01000001.1"/>
</dbReference>
<evidence type="ECO:0000313" key="2">
    <source>
        <dbReference type="Proteomes" id="UP000199245"/>
    </source>
</evidence>
<dbReference type="AlphaFoldDB" id="A0A1G6IJ66"/>
<dbReference type="EMBL" id="FMZW01000001">
    <property type="protein sequence ID" value="SDC06538.1"/>
    <property type="molecule type" value="Genomic_DNA"/>
</dbReference>
<reference evidence="1 2" key="1">
    <citation type="submission" date="2016-10" db="EMBL/GenBank/DDBJ databases">
        <authorList>
            <person name="de Groot N.N."/>
        </authorList>
    </citation>
    <scope>NUCLEOTIDE SEQUENCE [LARGE SCALE GENOMIC DNA]</scope>
    <source>
        <strain evidence="1 2">R5</strain>
    </source>
</reference>
<proteinExistence type="predicted"/>